<dbReference type="EMBL" id="QLMC01000004">
    <property type="protein sequence ID" value="RAJ95677.1"/>
    <property type="molecule type" value="Genomic_DNA"/>
</dbReference>
<feature type="chain" id="PRO_5016257912" description="YD repeat-containing protein" evidence="1">
    <location>
        <begin position="23"/>
        <end position="294"/>
    </location>
</feature>
<evidence type="ECO:0000313" key="3">
    <source>
        <dbReference type="Proteomes" id="UP000248790"/>
    </source>
</evidence>
<comment type="caution">
    <text evidence="2">The sequence shown here is derived from an EMBL/GenBank/DDBJ whole genome shotgun (WGS) entry which is preliminary data.</text>
</comment>
<evidence type="ECO:0008006" key="4">
    <source>
        <dbReference type="Google" id="ProtNLM"/>
    </source>
</evidence>
<dbReference type="Proteomes" id="UP000248790">
    <property type="component" value="Unassembled WGS sequence"/>
</dbReference>
<dbReference type="OrthoDB" id="928842at2"/>
<dbReference type="AlphaFoldDB" id="A0A327WUC9"/>
<gene>
    <name evidence="2" type="ORF">LX87_03425</name>
</gene>
<keyword evidence="1" id="KW-0732">Signal</keyword>
<accession>A0A327WUC9</accession>
<evidence type="ECO:0000256" key="1">
    <source>
        <dbReference type="SAM" id="SignalP"/>
    </source>
</evidence>
<dbReference type="RefSeq" id="WP_146624498.1">
    <property type="nucleotide sequence ID" value="NZ_QLMC01000004.1"/>
</dbReference>
<name>A0A327WUC9_LARAB</name>
<keyword evidence="3" id="KW-1185">Reference proteome</keyword>
<protein>
    <recommendedName>
        <fullName evidence="4">YD repeat-containing protein</fullName>
    </recommendedName>
</protein>
<evidence type="ECO:0000313" key="2">
    <source>
        <dbReference type="EMBL" id="RAJ95677.1"/>
    </source>
</evidence>
<proteinExistence type="predicted"/>
<sequence length="294" mass="33656">MMKNWFSYGWIALFLLGCTVNGTNPINTACFVSEIIRYQLDQNVPQELSRQTINYQNGRLLHYSDRSSERSISFEFKYIGGKVASAYTSDGSTVLSLDYDELDRIQTASYIVNNKEQSVFSLYYDPEDRVARLIRLVETRVTIPTNSFISSRIFQFSYAEIAPNTVDVVAQTVQNGYRDGSRTEEEMTFVQSADNHSPFYDSAQSIVLTLLALTNHTEFNAAYYLQRFDTKSHTRQIIAADGGITLRETSQFTSEYDSYFNPVRSIQSSHITAPADSDPAHRTYQQTFQYRCEE</sequence>
<dbReference type="PROSITE" id="PS51257">
    <property type="entry name" value="PROKAR_LIPOPROTEIN"/>
    <property type="match status" value="1"/>
</dbReference>
<reference evidence="2 3" key="1">
    <citation type="submission" date="2018-06" db="EMBL/GenBank/DDBJ databases">
        <title>Genomic Encyclopedia of Archaeal and Bacterial Type Strains, Phase II (KMG-II): from individual species to whole genera.</title>
        <authorList>
            <person name="Goeker M."/>
        </authorList>
    </citation>
    <scope>NUCLEOTIDE SEQUENCE [LARGE SCALE GENOMIC DNA]</scope>
    <source>
        <strain evidence="2 3">DSM 21851</strain>
    </source>
</reference>
<feature type="signal peptide" evidence="1">
    <location>
        <begin position="1"/>
        <end position="22"/>
    </location>
</feature>
<organism evidence="2 3">
    <name type="scientific">Larkinella arboricola</name>
    <dbReference type="NCBI Taxonomy" id="643671"/>
    <lineage>
        <taxon>Bacteria</taxon>
        <taxon>Pseudomonadati</taxon>
        <taxon>Bacteroidota</taxon>
        <taxon>Cytophagia</taxon>
        <taxon>Cytophagales</taxon>
        <taxon>Spirosomataceae</taxon>
        <taxon>Larkinella</taxon>
    </lineage>
</organism>